<reference evidence="1 2" key="1">
    <citation type="submission" date="2023-08" db="EMBL/GenBank/DDBJ databases">
        <title>New molecular markers tilS and rpoB for phylogenetic and monitoring studies of the genus Thiothrix biodiversity.</title>
        <authorList>
            <person name="Ravin N.V."/>
            <person name="Smolyakov D."/>
            <person name="Markov N.D."/>
            <person name="Beletsky A.V."/>
            <person name="Mardanov A.V."/>
            <person name="Rudenko T.S."/>
            <person name="Grabovich M.Y."/>
        </authorList>
    </citation>
    <scope>NUCLEOTIDE SEQUENCE [LARGE SCALE GENOMIC DNA]</scope>
    <source>
        <strain evidence="1 2">MK1</strain>
    </source>
</reference>
<protein>
    <submittedName>
        <fullName evidence="1">Uncharacterized protein</fullName>
    </submittedName>
</protein>
<proteinExistence type="predicted"/>
<evidence type="ECO:0000313" key="2">
    <source>
        <dbReference type="Proteomes" id="UP001236657"/>
    </source>
</evidence>
<dbReference type="EMBL" id="CP133218">
    <property type="protein sequence ID" value="WML92413.1"/>
    <property type="molecule type" value="Genomic_DNA"/>
</dbReference>
<sequence length="169" mass="18190">MKVYLLVAVLVFGLTVAGKLLLDGRSPSTGNLPTIELALQSPCDLRQGACTAADANGRSIRFSINPASIPLMEELSVQAETTGLPKVSSIRLTVEGVNMFMGYQYADLQAASTGQFSGKLILPVCTLEKMQWLATLEALTPDAKVQAKIPFETFSSTPVKPFNQQLLEK</sequence>
<keyword evidence="2" id="KW-1185">Reference proteome</keyword>
<name>A0ABY9MV68_9GAMM</name>
<organism evidence="1 2">
    <name type="scientific">Thiothrix lacustris</name>
    <dbReference type="NCBI Taxonomy" id="525917"/>
    <lineage>
        <taxon>Bacteria</taxon>
        <taxon>Pseudomonadati</taxon>
        <taxon>Pseudomonadota</taxon>
        <taxon>Gammaproteobacteria</taxon>
        <taxon>Thiotrichales</taxon>
        <taxon>Thiotrichaceae</taxon>
        <taxon>Thiothrix</taxon>
    </lineage>
</organism>
<accession>A0ABY9MV68</accession>
<dbReference type="RefSeq" id="WP_308897833.1">
    <property type="nucleotide sequence ID" value="NZ_CP133218.1"/>
</dbReference>
<dbReference type="Proteomes" id="UP001236657">
    <property type="component" value="Chromosome"/>
</dbReference>
<evidence type="ECO:0000313" key="1">
    <source>
        <dbReference type="EMBL" id="WML92413.1"/>
    </source>
</evidence>
<gene>
    <name evidence="1" type="ORF">RCF98_08735</name>
</gene>